<accession>A0ABP2ZHU7</accession>
<protein>
    <submittedName>
        <fullName evidence="1">Uncharacterized protein</fullName>
    </submittedName>
</protein>
<evidence type="ECO:0000313" key="2">
    <source>
        <dbReference type="Proteomes" id="UP000018465"/>
    </source>
</evidence>
<reference evidence="1 2" key="1">
    <citation type="submission" date="2013-10" db="EMBL/GenBank/DDBJ databases">
        <title>The Genome Sequence of Acinetobacter lwoffii NIPH 512.</title>
        <authorList>
            <consortium name="The Broad Institute Genomics Platform"/>
            <consortium name="The Broad Institute Genome Sequencing Center for Infectious Disease"/>
            <person name="Cerqueira G."/>
            <person name="Feldgarden M."/>
            <person name="Courvalin P."/>
            <person name="Grillot-Courvalin C."/>
            <person name="Clermont D."/>
            <person name="Rocha E."/>
            <person name="Yoon E.-J."/>
            <person name="Nemec A."/>
            <person name="Young S.K."/>
            <person name="Zeng Q."/>
            <person name="Gargeya S."/>
            <person name="Fitzgerald M."/>
            <person name="Abouelleil A."/>
            <person name="Alvarado L."/>
            <person name="Berlin A.M."/>
            <person name="Chapman S.B."/>
            <person name="Gainer-Dewar J."/>
            <person name="Goldberg J."/>
            <person name="Gnerre S."/>
            <person name="Griggs A."/>
            <person name="Gujja S."/>
            <person name="Hansen M."/>
            <person name="Howarth C."/>
            <person name="Imamovic A."/>
            <person name="Ireland A."/>
            <person name="Larimer J."/>
            <person name="McCowan C."/>
            <person name="Murphy C."/>
            <person name="Pearson M."/>
            <person name="Poon T.W."/>
            <person name="Priest M."/>
            <person name="Roberts A."/>
            <person name="Saif S."/>
            <person name="Shea T."/>
            <person name="Sykes S."/>
            <person name="Wortman J."/>
            <person name="Nusbaum C."/>
            <person name="Birren B."/>
        </authorList>
    </citation>
    <scope>NUCLEOTIDE SEQUENCE [LARGE SCALE GENOMIC DNA]</scope>
    <source>
        <strain evidence="1 2">NIPH 512</strain>
    </source>
</reference>
<evidence type="ECO:0000313" key="1">
    <source>
        <dbReference type="EMBL" id="ESJ95128.1"/>
    </source>
</evidence>
<gene>
    <name evidence="1" type="ORF">P800_01857</name>
</gene>
<dbReference type="EMBL" id="AYHO01000003">
    <property type="protein sequence ID" value="ESJ95128.1"/>
    <property type="molecule type" value="Genomic_DNA"/>
</dbReference>
<keyword evidence="2" id="KW-1185">Reference proteome</keyword>
<comment type="caution">
    <text evidence="1">The sequence shown here is derived from an EMBL/GenBank/DDBJ whole genome shotgun (WGS) entry which is preliminary data.</text>
</comment>
<dbReference type="Proteomes" id="UP000018465">
    <property type="component" value="Unassembled WGS sequence"/>
</dbReference>
<proteinExistence type="predicted"/>
<name>A0ABP2ZHU7_ACILW</name>
<organism evidence="1 2">
    <name type="scientific">Acinetobacter lwoffii NCTC 5866 = CIP 64.10 = NIPH 512</name>
    <dbReference type="NCBI Taxonomy" id="981327"/>
    <lineage>
        <taxon>Bacteria</taxon>
        <taxon>Pseudomonadati</taxon>
        <taxon>Pseudomonadota</taxon>
        <taxon>Gammaproteobacteria</taxon>
        <taxon>Moraxellales</taxon>
        <taxon>Moraxellaceae</taxon>
        <taxon>Acinetobacter</taxon>
    </lineage>
</organism>
<sequence>MYLIISPIFCVHSNVLLGRRLSNCVLFQFIFVTHKTSLHSCSKDKLFSYTEIINLLINYQ</sequence>